<gene>
    <name evidence="1" type="ORF">ERS852498_01543</name>
</gene>
<evidence type="ECO:0000313" key="2">
    <source>
        <dbReference type="Proteomes" id="UP000095709"/>
    </source>
</evidence>
<organism evidence="1 2">
    <name type="scientific">Fusicatenibacter saccharivorans</name>
    <dbReference type="NCBI Taxonomy" id="1150298"/>
    <lineage>
        <taxon>Bacteria</taxon>
        <taxon>Bacillati</taxon>
        <taxon>Bacillota</taxon>
        <taxon>Clostridia</taxon>
        <taxon>Lachnospirales</taxon>
        <taxon>Lachnospiraceae</taxon>
        <taxon>Fusicatenibacter</taxon>
    </lineage>
</organism>
<dbReference type="AlphaFoldDB" id="A0A174LQL5"/>
<name>A0A174LQL5_9FIRM</name>
<dbReference type="Proteomes" id="UP000095709">
    <property type="component" value="Unassembled WGS sequence"/>
</dbReference>
<dbReference type="RefSeq" id="WP_055266438.1">
    <property type="nucleotide sequence ID" value="NZ_CABJFB010000002.1"/>
</dbReference>
<accession>A0A174LQL5</accession>
<protein>
    <submittedName>
        <fullName evidence="1">Uncharacterized protein</fullName>
    </submittedName>
</protein>
<reference evidence="1 2" key="1">
    <citation type="submission" date="2015-09" db="EMBL/GenBank/DDBJ databases">
        <authorList>
            <consortium name="Pathogen Informatics"/>
        </authorList>
    </citation>
    <scope>NUCLEOTIDE SEQUENCE [LARGE SCALE GENOMIC DNA]</scope>
    <source>
        <strain evidence="1 2">2789STDY5834885</strain>
    </source>
</reference>
<proteinExistence type="predicted"/>
<dbReference type="EMBL" id="CZAL01000007">
    <property type="protein sequence ID" value="CUP23789.1"/>
    <property type="molecule type" value="Genomic_DNA"/>
</dbReference>
<sequence length="63" mass="7299">MARCMQCGKELTHNEIGAHRKFINRGAEQFFCKQCLSKHLGVTPELIDEKIEQFKRQGCTLFV</sequence>
<evidence type="ECO:0000313" key="1">
    <source>
        <dbReference type="EMBL" id="CUP23789.1"/>
    </source>
</evidence>